<organism evidence="3 4">
    <name type="scientific">Plasmodium falciparum (isolate Camp / Malaysia)</name>
    <dbReference type="NCBI Taxonomy" id="5835"/>
    <lineage>
        <taxon>Eukaryota</taxon>
        <taxon>Sar</taxon>
        <taxon>Alveolata</taxon>
        <taxon>Apicomplexa</taxon>
        <taxon>Aconoidasida</taxon>
        <taxon>Haemosporida</taxon>
        <taxon>Plasmodiidae</taxon>
        <taxon>Plasmodium</taxon>
        <taxon>Plasmodium (Laverania)</taxon>
    </lineage>
</organism>
<evidence type="ECO:0000256" key="1">
    <source>
        <dbReference type="SAM" id="SignalP"/>
    </source>
</evidence>
<protein>
    <recommendedName>
        <fullName evidence="2">Cysteine-rich protective antigen 6 bladed domain-containing protein</fullName>
    </recommendedName>
</protein>
<keyword evidence="1" id="KW-0732">Signal</keyword>
<feature type="chain" id="PRO_5001541826" description="Cysteine-rich protective antigen 6 bladed domain-containing protein" evidence="1">
    <location>
        <begin position="29"/>
        <end position="362"/>
    </location>
</feature>
<dbReference type="EMBL" id="KI927479">
    <property type="protein sequence ID" value="ETW63243.1"/>
    <property type="molecule type" value="Genomic_DNA"/>
</dbReference>
<name>A0A024XDH0_PLAFC</name>
<accession>A0A024XDH0</accession>
<reference evidence="3 4" key="2">
    <citation type="submission" date="2013-02" db="EMBL/GenBank/DDBJ databases">
        <title>The Genome Sequence of Plasmodium falciparum CAMP/Malaysia.</title>
        <authorList>
            <consortium name="The Broad Institute Genome Sequencing Platform"/>
            <consortium name="The Broad Institute Genome Sequencing Center for Infectious Disease"/>
            <person name="Neafsey D."/>
            <person name="Cheeseman I."/>
            <person name="Volkman S."/>
            <person name="Adams J."/>
            <person name="Walker B."/>
            <person name="Young S.K."/>
            <person name="Zeng Q."/>
            <person name="Gargeya S."/>
            <person name="Fitzgerald M."/>
            <person name="Haas B."/>
            <person name="Abouelleil A."/>
            <person name="Alvarado L."/>
            <person name="Arachchi H.M."/>
            <person name="Berlin A.M."/>
            <person name="Chapman S.B."/>
            <person name="Dewar J."/>
            <person name="Goldberg J."/>
            <person name="Griggs A."/>
            <person name="Gujja S."/>
            <person name="Hansen M."/>
            <person name="Howarth C."/>
            <person name="Imamovic A."/>
            <person name="Larimer J."/>
            <person name="McCowan C."/>
            <person name="Murphy C."/>
            <person name="Neiman D."/>
            <person name="Pearson M."/>
            <person name="Priest M."/>
            <person name="Roberts A."/>
            <person name="Saif S."/>
            <person name="Shea T."/>
            <person name="Sisk P."/>
            <person name="Sykes S."/>
            <person name="Wortman J."/>
            <person name="Nusbaum C."/>
            <person name="Birren B."/>
        </authorList>
    </citation>
    <scope>NUCLEOTIDE SEQUENCE [LARGE SCALE GENOMIC DNA]</scope>
    <source>
        <strain evidence="3 4">CAMP/Malaysia</strain>
    </source>
</reference>
<dbReference type="OrthoDB" id="380483at2759"/>
<evidence type="ECO:0000259" key="2">
    <source>
        <dbReference type="Pfam" id="PF18638"/>
    </source>
</evidence>
<dbReference type="AlphaFoldDB" id="A0A024XDH0"/>
<dbReference type="InterPro" id="IPR041396">
    <property type="entry name" value="CyRPA"/>
</dbReference>
<feature type="domain" description="Cysteine-rich protective antigen 6 bladed" evidence="2">
    <location>
        <begin position="39"/>
        <end position="353"/>
    </location>
</feature>
<evidence type="ECO:0000313" key="4">
    <source>
        <dbReference type="Proteomes" id="UP000030694"/>
    </source>
</evidence>
<evidence type="ECO:0000313" key="3">
    <source>
        <dbReference type="EMBL" id="ETW63243.1"/>
    </source>
</evidence>
<dbReference type="Pfam" id="PF18638">
    <property type="entry name" value="CyRPA"/>
    <property type="match status" value="1"/>
</dbReference>
<feature type="signal peptide" evidence="1">
    <location>
        <begin position="1"/>
        <end position="28"/>
    </location>
</feature>
<dbReference type="SMR" id="A0A024XDH0"/>
<sequence length="362" mass="42776">MIIPFHKKFISFFQIVLVVLLLCRSINCDSRHVFIRTELSFIKNNVPCIRDMFFIYKRELYNICLDDLKGEEDETHIYVQKKVKDSWITLNDLFKETDLTGRPHIFAYVDVEEIIILLCEDEEFSNRKKDMTCHRFYSNDGKEYNNSEITISDYILKDKLLSSYVSLPLKIENREYFLICGVSPYKFKDDNKKDDILCMASHDKGETWGTKIVIKYDNYKLGVQYFFLRPYISKNDLSFHFYVGDNINNVKNVNFIECTHEKDLEFVCSNRDFLKDNKVLQDVSTLNDEYIVSYGNDNNFAECYIFFNNENSILIKPEKYGNTTAGCYGGTFVKIDENRTLFIYSSSQGIYNIHTIYYANYE</sequence>
<proteinExistence type="predicted"/>
<gene>
    <name evidence="3" type="ORF">PFMC_00889</name>
</gene>
<dbReference type="Proteomes" id="UP000030694">
    <property type="component" value="Unassembled WGS sequence"/>
</dbReference>
<dbReference type="OMA" id="ECYLYYT"/>
<reference evidence="3 4" key="1">
    <citation type="submission" date="2013-02" db="EMBL/GenBank/DDBJ databases">
        <title>The Genome Annotation of Plasmodium falciparum CAMP/Malaysia.</title>
        <authorList>
            <consortium name="The Broad Institute Genome Sequencing Platform"/>
            <consortium name="The Broad Institute Genome Sequencing Center for Infectious Disease"/>
            <person name="Neafsey D."/>
            <person name="Hoffman S."/>
            <person name="Volkman S."/>
            <person name="Rosenthal P."/>
            <person name="Walker B."/>
            <person name="Young S.K."/>
            <person name="Zeng Q."/>
            <person name="Gargeya S."/>
            <person name="Fitzgerald M."/>
            <person name="Haas B."/>
            <person name="Abouelleil A."/>
            <person name="Allen A.W."/>
            <person name="Alvarado L."/>
            <person name="Arachchi H.M."/>
            <person name="Berlin A.M."/>
            <person name="Chapman S.B."/>
            <person name="Gainer-Dewar J."/>
            <person name="Goldberg J."/>
            <person name="Griggs A."/>
            <person name="Gujja S."/>
            <person name="Hansen M."/>
            <person name="Howarth C."/>
            <person name="Imamovic A."/>
            <person name="Ireland A."/>
            <person name="Larimer J."/>
            <person name="McCowan C."/>
            <person name="Murphy C."/>
            <person name="Pearson M."/>
            <person name="Poon T.W."/>
            <person name="Priest M."/>
            <person name="Roberts A."/>
            <person name="Saif S."/>
            <person name="Shea T."/>
            <person name="Sisk P."/>
            <person name="Sykes S."/>
            <person name="Wortman J."/>
            <person name="Nusbaum C."/>
            <person name="Birren B."/>
        </authorList>
    </citation>
    <scope>NUCLEOTIDE SEQUENCE [LARGE SCALE GENOMIC DNA]</scope>
    <source>
        <strain evidence="3 4">CAMP/Malaysia</strain>
    </source>
</reference>